<comment type="caution">
    <text evidence="4">The sequence shown here is derived from an EMBL/GenBank/DDBJ whole genome shotgun (WGS) entry which is preliminary data.</text>
</comment>
<protein>
    <submittedName>
        <fullName evidence="4">Esterase</fullName>
    </submittedName>
</protein>
<evidence type="ECO:0000256" key="2">
    <source>
        <dbReference type="ARBA" id="ARBA00022801"/>
    </source>
</evidence>
<dbReference type="GO" id="GO:0016788">
    <property type="term" value="F:hydrolase activity, acting on ester bonds"/>
    <property type="evidence" value="ECO:0007669"/>
    <property type="project" value="TreeGrafter"/>
</dbReference>
<evidence type="ECO:0000313" key="5">
    <source>
        <dbReference type="Proteomes" id="UP000033452"/>
    </source>
</evidence>
<dbReference type="Pfam" id="PF00756">
    <property type="entry name" value="Esterase"/>
    <property type="match status" value="1"/>
</dbReference>
<gene>
    <name evidence="4" type="ORF">TW77_18150</name>
</gene>
<dbReference type="Proteomes" id="UP000033452">
    <property type="component" value="Unassembled WGS sequence"/>
</dbReference>
<evidence type="ECO:0000313" key="4">
    <source>
        <dbReference type="EMBL" id="KJZ06749.1"/>
    </source>
</evidence>
<keyword evidence="5" id="KW-1185">Reference proteome</keyword>
<dbReference type="PANTHER" id="PTHR40841">
    <property type="entry name" value="SIDEROPHORE TRIACETYLFUSARININE C ESTERASE"/>
    <property type="match status" value="1"/>
</dbReference>
<keyword evidence="3" id="KW-0732">Signal</keyword>
<dbReference type="PATRIC" id="fig|43658.5.peg.3834"/>
<evidence type="ECO:0000256" key="1">
    <source>
        <dbReference type="ARBA" id="ARBA00005622"/>
    </source>
</evidence>
<keyword evidence="2" id="KW-0378">Hydrolase</keyword>
<dbReference type="Gene3D" id="3.40.50.1820">
    <property type="entry name" value="alpha/beta hydrolase"/>
    <property type="match status" value="1"/>
</dbReference>
<dbReference type="SUPFAM" id="SSF53474">
    <property type="entry name" value="alpha/beta-Hydrolases"/>
    <property type="match status" value="1"/>
</dbReference>
<comment type="similarity">
    <text evidence="1">Belongs to the esterase D family.</text>
</comment>
<dbReference type="InterPro" id="IPR052558">
    <property type="entry name" value="Siderophore_Hydrolase_D"/>
</dbReference>
<feature type="signal peptide" evidence="3">
    <location>
        <begin position="1"/>
        <end position="18"/>
    </location>
</feature>
<accession>A0A0F4QHE3</accession>
<proteinExistence type="inferred from homology"/>
<dbReference type="AlphaFoldDB" id="A0A0F4QHE3"/>
<dbReference type="InterPro" id="IPR000801">
    <property type="entry name" value="Esterase-like"/>
</dbReference>
<organism evidence="4 5">
    <name type="scientific">Pseudoalteromonas rubra</name>
    <dbReference type="NCBI Taxonomy" id="43658"/>
    <lineage>
        <taxon>Bacteria</taxon>
        <taxon>Pseudomonadati</taxon>
        <taxon>Pseudomonadota</taxon>
        <taxon>Gammaproteobacteria</taxon>
        <taxon>Alteromonadales</taxon>
        <taxon>Pseudoalteromonadaceae</taxon>
        <taxon>Pseudoalteromonas</taxon>
    </lineage>
</organism>
<feature type="chain" id="PRO_5002475579" evidence="3">
    <location>
        <begin position="19"/>
        <end position="267"/>
    </location>
</feature>
<name>A0A0F4QHE3_9GAMM</name>
<evidence type="ECO:0000256" key="3">
    <source>
        <dbReference type="SAM" id="SignalP"/>
    </source>
</evidence>
<dbReference type="PANTHER" id="PTHR40841:SF2">
    <property type="entry name" value="SIDEROPHORE-DEGRADING ESTERASE (EUROFUNG)"/>
    <property type="match status" value="1"/>
</dbReference>
<dbReference type="InterPro" id="IPR029058">
    <property type="entry name" value="AB_hydrolase_fold"/>
</dbReference>
<reference evidence="4 5" key="1">
    <citation type="journal article" date="2015" name="BMC Genomics">
        <title>Genome mining reveals unlocked bioactive potential of marine Gram-negative bacteria.</title>
        <authorList>
            <person name="Machado H."/>
            <person name="Sonnenschein E.C."/>
            <person name="Melchiorsen J."/>
            <person name="Gram L."/>
        </authorList>
    </citation>
    <scope>NUCLEOTIDE SEQUENCE [LARGE SCALE GENOMIC DNA]</scope>
    <source>
        <strain evidence="4 5">S2471</strain>
    </source>
</reference>
<sequence length="267" mass="29605">MRVSLVTLFLLISSVANAASFTVVEMPKSKYLAKTPKITVALPASYSSNSSKRYPVLYLLDGELNGELVHGMLQRLHASNGSYEHIIVGITSQNRIKDFAPTVNQDPRGPVGEGGGGDAFLDFIEKELMPTIAEDYRTGQFNSLAGHSIAGLLVLHSFQSRPALFQSFLAFSPAVWWGARETAEATKKYVSSQRRVQNYLYMNIGSEGGEMREVYDSLAGTILRNRHLDAKLQLDEFDDESHDFTLAVGLYNALKGLFQYQQQQEGK</sequence>
<dbReference type="EMBL" id="JXYA01000045">
    <property type="protein sequence ID" value="KJZ06749.1"/>
    <property type="molecule type" value="Genomic_DNA"/>
</dbReference>